<reference evidence="1" key="1">
    <citation type="journal article" date="2023" name="Plant J.">
        <title>Genome sequences and population genomics provide insights into the demographic history, inbreeding, and mutation load of two 'living fossil' tree species of Dipteronia.</title>
        <authorList>
            <person name="Feng Y."/>
            <person name="Comes H.P."/>
            <person name="Chen J."/>
            <person name="Zhu S."/>
            <person name="Lu R."/>
            <person name="Zhang X."/>
            <person name="Li P."/>
            <person name="Qiu J."/>
            <person name="Olsen K.M."/>
            <person name="Qiu Y."/>
        </authorList>
    </citation>
    <scope>NUCLEOTIDE SEQUENCE</scope>
    <source>
        <strain evidence="1">NBL</strain>
    </source>
</reference>
<keyword evidence="2" id="KW-1185">Reference proteome</keyword>
<dbReference type="EMBL" id="JANJYJ010000009">
    <property type="protein sequence ID" value="KAK3189901.1"/>
    <property type="molecule type" value="Genomic_DNA"/>
</dbReference>
<comment type="caution">
    <text evidence="1">The sequence shown here is derived from an EMBL/GenBank/DDBJ whole genome shotgun (WGS) entry which is preliminary data.</text>
</comment>
<evidence type="ECO:0000313" key="2">
    <source>
        <dbReference type="Proteomes" id="UP001281410"/>
    </source>
</evidence>
<dbReference type="Proteomes" id="UP001281410">
    <property type="component" value="Unassembled WGS sequence"/>
</dbReference>
<sequence length="134" mass="15287">MASKDNDARQLFNQMLKKDLVTWTMMVGGCADSENANESLVLFDRSPLDTIICDSEHFAEPVNDYCAEKNYNYCAEKNYKTVPKRKPTLPKGRPTTLIDMMHFVSDWFDFEESESVHCDILGSDNMVDCGNITQ</sequence>
<name>A0AAD9ZTY4_9ROSI</name>
<dbReference type="InterPro" id="IPR011990">
    <property type="entry name" value="TPR-like_helical_dom_sf"/>
</dbReference>
<dbReference type="Gene3D" id="1.25.40.10">
    <property type="entry name" value="Tetratricopeptide repeat domain"/>
    <property type="match status" value="1"/>
</dbReference>
<dbReference type="PROSITE" id="PS51257">
    <property type="entry name" value="PROKAR_LIPOPROTEIN"/>
    <property type="match status" value="1"/>
</dbReference>
<accession>A0AAD9ZTY4</accession>
<organism evidence="1 2">
    <name type="scientific">Dipteronia sinensis</name>
    <dbReference type="NCBI Taxonomy" id="43782"/>
    <lineage>
        <taxon>Eukaryota</taxon>
        <taxon>Viridiplantae</taxon>
        <taxon>Streptophyta</taxon>
        <taxon>Embryophyta</taxon>
        <taxon>Tracheophyta</taxon>
        <taxon>Spermatophyta</taxon>
        <taxon>Magnoliopsida</taxon>
        <taxon>eudicotyledons</taxon>
        <taxon>Gunneridae</taxon>
        <taxon>Pentapetalae</taxon>
        <taxon>rosids</taxon>
        <taxon>malvids</taxon>
        <taxon>Sapindales</taxon>
        <taxon>Sapindaceae</taxon>
        <taxon>Hippocastanoideae</taxon>
        <taxon>Acereae</taxon>
        <taxon>Dipteronia</taxon>
    </lineage>
</organism>
<evidence type="ECO:0000313" key="1">
    <source>
        <dbReference type="EMBL" id="KAK3189901.1"/>
    </source>
</evidence>
<gene>
    <name evidence="1" type="ORF">Dsin_029462</name>
</gene>
<protein>
    <submittedName>
        <fullName evidence="1">Uncharacterized protein</fullName>
    </submittedName>
</protein>
<proteinExistence type="predicted"/>
<dbReference type="AlphaFoldDB" id="A0AAD9ZTY4"/>